<dbReference type="NCBIfam" id="TIGR00229">
    <property type="entry name" value="sensory_box"/>
    <property type="match status" value="1"/>
</dbReference>
<dbReference type="CDD" id="cd01948">
    <property type="entry name" value="EAL"/>
    <property type="match status" value="1"/>
</dbReference>
<dbReference type="InterPro" id="IPR000014">
    <property type="entry name" value="PAS"/>
</dbReference>
<proteinExistence type="predicted"/>
<evidence type="ECO:0000259" key="5">
    <source>
        <dbReference type="PROSITE" id="PS50887"/>
    </source>
</evidence>
<evidence type="ECO:0000259" key="3">
    <source>
        <dbReference type="PROSITE" id="PS50113"/>
    </source>
</evidence>
<dbReference type="Gene3D" id="3.20.20.450">
    <property type="entry name" value="EAL domain"/>
    <property type="match status" value="1"/>
</dbReference>
<dbReference type="Pfam" id="PF00990">
    <property type="entry name" value="GGDEF"/>
    <property type="match status" value="1"/>
</dbReference>
<dbReference type="InterPro" id="IPR043128">
    <property type="entry name" value="Rev_trsase/Diguanyl_cyclase"/>
</dbReference>
<keyword evidence="1" id="KW-0812">Transmembrane</keyword>
<keyword evidence="1" id="KW-1133">Transmembrane helix</keyword>
<dbReference type="CDD" id="cd01949">
    <property type="entry name" value="GGDEF"/>
    <property type="match status" value="1"/>
</dbReference>
<dbReference type="SMART" id="SM00091">
    <property type="entry name" value="PAS"/>
    <property type="match status" value="1"/>
</dbReference>
<reference evidence="6 7" key="1">
    <citation type="submission" date="2019-03" db="EMBL/GenBank/DDBJ databases">
        <title>Freshwater and sediment microbial communities from various areas in North America, analyzing microbe dynamics in response to fracking.</title>
        <authorList>
            <person name="Lamendella R."/>
        </authorList>
    </citation>
    <scope>NUCLEOTIDE SEQUENCE [LARGE SCALE GENOMIC DNA]</scope>
    <source>
        <strain evidence="6 7">18_TX</strain>
    </source>
</reference>
<accession>A0A4R6P4R0</accession>
<keyword evidence="1" id="KW-0472">Membrane</keyword>
<feature type="domain" description="EAL" evidence="4">
    <location>
        <begin position="644"/>
        <end position="898"/>
    </location>
</feature>
<evidence type="ECO:0000259" key="2">
    <source>
        <dbReference type="PROSITE" id="PS50112"/>
    </source>
</evidence>
<gene>
    <name evidence="6" type="ORF">DEU29_11113</name>
</gene>
<name>A0A4R6P4R0_9GAMM</name>
<dbReference type="PANTHER" id="PTHR44757:SF2">
    <property type="entry name" value="BIOFILM ARCHITECTURE MAINTENANCE PROTEIN MBAA"/>
    <property type="match status" value="1"/>
</dbReference>
<dbReference type="Pfam" id="PF00563">
    <property type="entry name" value="EAL"/>
    <property type="match status" value="1"/>
</dbReference>
<evidence type="ECO:0000313" key="6">
    <source>
        <dbReference type="EMBL" id="TDP32073.1"/>
    </source>
</evidence>
<dbReference type="PROSITE" id="PS50113">
    <property type="entry name" value="PAC"/>
    <property type="match status" value="1"/>
</dbReference>
<dbReference type="Pfam" id="PF08376">
    <property type="entry name" value="NIT"/>
    <property type="match status" value="1"/>
</dbReference>
<dbReference type="SUPFAM" id="SSF141868">
    <property type="entry name" value="EAL domain-like"/>
    <property type="match status" value="1"/>
</dbReference>
<dbReference type="PROSITE" id="PS50883">
    <property type="entry name" value="EAL"/>
    <property type="match status" value="1"/>
</dbReference>
<dbReference type="InterPro" id="IPR029787">
    <property type="entry name" value="Nucleotide_cyclase"/>
</dbReference>
<dbReference type="EMBL" id="SNXI01000011">
    <property type="protein sequence ID" value="TDP32073.1"/>
    <property type="molecule type" value="Genomic_DNA"/>
</dbReference>
<dbReference type="InterPro" id="IPR013587">
    <property type="entry name" value="Nitrate/nitrite_sensing"/>
</dbReference>
<dbReference type="SMART" id="SM00267">
    <property type="entry name" value="GGDEF"/>
    <property type="match status" value="1"/>
</dbReference>
<dbReference type="Gene3D" id="3.30.450.20">
    <property type="entry name" value="PAS domain"/>
    <property type="match status" value="1"/>
</dbReference>
<feature type="transmembrane region" description="Helical" evidence="1">
    <location>
        <begin position="316"/>
        <end position="338"/>
    </location>
</feature>
<dbReference type="AlphaFoldDB" id="A0A4R6P4R0"/>
<dbReference type="NCBIfam" id="TIGR00254">
    <property type="entry name" value="GGDEF"/>
    <property type="match status" value="1"/>
</dbReference>
<dbReference type="InterPro" id="IPR035965">
    <property type="entry name" value="PAS-like_dom_sf"/>
</dbReference>
<feature type="domain" description="GGDEF" evidence="5">
    <location>
        <begin position="502"/>
        <end position="635"/>
    </location>
</feature>
<protein>
    <submittedName>
        <fullName evidence="6">PAS domain S-box-containing protein/diguanylate cyclase (GGDEF)-like protein</fullName>
    </submittedName>
</protein>
<dbReference type="Proteomes" id="UP000295531">
    <property type="component" value="Unassembled WGS sequence"/>
</dbReference>
<dbReference type="InterPro" id="IPR000700">
    <property type="entry name" value="PAS-assoc_C"/>
</dbReference>
<comment type="caution">
    <text evidence="6">The sequence shown here is derived from an EMBL/GenBank/DDBJ whole genome shotgun (WGS) entry which is preliminary data.</text>
</comment>
<dbReference type="PROSITE" id="PS50887">
    <property type="entry name" value="GGDEF"/>
    <property type="match status" value="1"/>
</dbReference>
<dbReference type="CDD" id="cd00130">
    <property type="entry name" value="PAS"/>
    <property type="match status" value="1"/>
</dbReference>
<sequence length="907" mass="102277">MLNIWQIKTTMIRLFDQLPLYVRFGLAFLLPVLVIAWVTASNILQLGTSVSQIDRLKSNLALTVDAGQLVGNLQDERDYSVLRLKTGAAAFGQRLQESQQRTDTVLADLEQRLDSTTPAHRQSATYKNLSEILRDLSQLKEIRSQITTATINSNEVIAFYSKPIAAFNDQISRLSRDVSAPRFARQLNAYFILNRLRELLGQERALLGVAIAEQQLNSIDLRDLVYLAGRQKSLLVGLQNQTQLADVINLQSVATNLREQILESENPQALLSQTNLENWYQRQSRLIAQVKQVEQQIIANLEQQSAAQYTAAKGELWRYAVISPLALVVSLFLALLILRFVKRRLVLSDKVFNHSHDRITVSDANGRIVDVNPAFSRMTGYSKQEVLGKNPRFLQSGRQDKAFYKAMWDRILREGYWQGELWNRRKDGELYAEQSSISAIRNEHGTIQNFISVSSDVTERAEAHQRELEHQAYHDALTGLPNLMLVRDRLEHAINLANRDTKSVVVASLDIDNFKAINARFGHVIGDKTIECMASRLNHLLRSGDTLGRVTGDEFIFILEGHCDTSVINNLLERIREETSAPMSIDGRTLQITASIGATAYPNDKHDADTLIRHATQALHMAKRKGRDQVNWFDAEREREQTQLTQLIKKLRRAMEHKELILYYQPKVDMKRCQVVGVEALLRWQKADGTLVPPGDFLPHIEQHPFSIEVGDFVIEQALTQMEAWRKAGLKLPVSVNVSALQLLDQRFVEALVTHLRNHPKVEPADFEIEILESAAIGKINEAAKVIERCKALGVSVSLDDFGTGYAALDYLKRLPAQTLKIDQSFVRDMQGDDTDMTIVKGIMGLADAFGFNVIAEGVETPEQGRLLVALGCDIGQGYGIARPMPATDVHDWVSNWNCPSDWQFHG</sequence>
<keyword evidence="7" id="KW-1185">Reference proteome</keyword>
<dbReference type="InterPro" id="IPR035919">
    <property type="entry name" value="EAL_sf"/>
</dbReference>
<feature type="transmembrane region" description="Helical" evidence="1">
    <location>
        <begin position="20"/>
        <end position="40"/>
    </location>
</feature>
<evidence type="ECO:0000313" key="7">
    <source>
        <dbReference type="Proteomes" id="UP000295531"/>
    </source>
</evidence>
<dbReference type="SUPFAM" id="SSF55785">
    <property type="entry name" value="PYP-like sensor domain (PAS domain)"/>
    <property type="match status" value="1"/>
</dbReference>
<dbReference type="InterPro" id="IPR001610">
    <property type="entry name" value="PAC"/>
</dbReference>
<dbReference type="InterPro" id="IPR000160">
    <property type="entry name" value="GGDEF_dom"/>
</dbReference>
<dbReference type="Gene3D" id="3.30.70.270">
    <property type="match status" value="1"/>
</dbReference>
<feature type="domain" description="PAC" evidence="3">
    <location>
        <begin position="417"/>
        <end position="469"/>
    </location>
</feature>
<dbReference type="PANTHER" id="PTHR44757">
    <property type="entry name" value="DIGUANYLATE CYCLASE DGCP"/>
    <property type="match status" value="1"/>
</dbReference>
<organism evidence="6 7">
    <name type="scientific">Idiomarina aquatica</name>
    <dbReference type="NCBI Taxonomy" id="1327752"/>
    <lineage>
        <taxon>Bacteria</taxon>
        <taxon>Pseudomonadati</taxon>
        <taxon>Pseudomonadota</taxon>
        <taxon>Gammaproteobacteria</taxon>
        <taxon>Alteromonadales</taxon>
        <taxon>Idiomarinaceae</taxon>
        <taxon>Idiomarina</taxon>
    </lineage>
</organism>
<dbReference type="SMART" id="SM00086">
    <property type="entry name" value="PAC"/>
    <property type="match status" value="1"/>
</dbReference>
<dbReference type="Pfam" id="PF13426">
    <property type="entry name" value="PAS_9"/>
    <property type="match status" value="1"/>
</dbReference>
<dbReference type="InterPro" id="IPR052155">
    <property type="entry name" value="Biofilm_reg_signaling"/>
</dbReference>
<evidence type="ECO:0000259" key="4">
    <source>
        <dbReference type="PROSITE" id="PS50883"/>
    </source>
</evidence>
<feature type="domain" description="PAS" evidence="2">
    <location>
        <begin position="350"/>
        <end position="415"/>
    </location>
</feature>
<dbReference type="PROSITE" id="PS50112">
    <property type="entry name" value="PAS"/>
    <property type="match status" value="1"/>
</dbReference>
<evidence type="ECO:0000256" key="1">
    <source>
        <dbReference type="SAM" id="Phobius"/>
    </source>
</evidence>
<dbReference type="SUPFAM" id="SSF55073">
    <property type="entry name" value="Nucleotide cyclase"/>
    <property type="match status" value="1"/>
</dbReference>
<dbReference type="SMART" id="SM00052">
    <property type="entry name" value="EAL"/>
    <property type="match status" value="1"/>
</dbReference>
<dbReference type="InterPro" id="IPR001633">
    <property type="entry name" value="EAL_dom"/>
</dbReference>